<keyword evidence="8" id="KW-1185">Reference proteome</keyword>
<dbReference type="GO" id="GO:0020037">
    <property type="term" value="F:heme binding"/>
    <property type="evidence" value="ECO:0007669"/>
    <property type="project" value="InterPro"/>
</dbReference>
<dbReference type="InterPro" id="IPR010538">
    <property type="entry name" value="DHOR"/>
</dbReference>
<gene>
    <name evidence="7" type="ORF">PORUE0001_1347</name>
</gene>
<evidence type="ECO:0000313" key="7">
    <source>
        <dbReference type="EMBL" id="EEK16068.1"/>
    </source>
</evidence>
<evidence type="ECO:0000256" key="2">
    <source>
        <dbReference type="ARBA" id="ARBA00022723"/>
    </source>
</evidence>
<comment type="caution">
    <text evidence="7">The sequence shown here is derived from an EMBL/GenBank/DDBJ whole genome shotgun (WGS) entry which is preliminary data.</text>
</comment>
<dbReference type="Pfam" id="PF06537">
    <property type="entry name" value="DHOR"/>
    <property type="match status" value="1"/>
</dbReference>
<reference evidence="7 8" key="1">
    <citation type="submission" date="2009-04" db="EMBL/GenBank/DDBJ databases">
        <authorList>
            <person name="Sebastian Y."/>
            <person name="Madupu R."/>
            <person name="Durkin A.S."/>
            <person name="Torralba M."/>
            <person name="Methe B."/>
            <person name="Sutton G.G."/>
            <person name="Strausberg R.L."/>
            <person name="Nelson K.E."/>
        </authorList>
    </citation>
    <scope>NUCLEOTIDE SEQUENCE [LARGE SCALE GENOMIC DNA]</scope>
    <source>
        <strain evidence="7 8">60-3</strain>
    </source>
</reference>
<keyword evidence="1 4" id="KW-0349">Heme</keyword>
<dbReference type="STRING" id="596327.PORUE0001_1347"/>
<evidence type="ECO:0000259" key="6">
    <source>
        <dbReference type="PROSITE" id="PS51007"/>
    </source>
</evidence>
<keyword evidence="3 4" id="KW-0408">Iron</keyword>
<feature type="domain" description="Cytochrome c" evidence="6">
    <location>
        <begin position="381"/>
        <end position="522"/>
    </location>
</feature>
<dbReference type="eggNOG" id="COG3488">
    <property type="taxonomic scope" value="Bacteria"/>
</dbReference>
<dbReference type="GO" id="GO:0004130">
    <property type="term" value="F:cytochrome-c peroxidase activity"/>
    <property type="evidence" value="ECO:0007669"/>
    <property type="project" value="TreeGrafter"/>
</dbReference>
<protein>
    <recommendedName>
        <fullName evidence="6">Cytochrome c domain-containing protein</fullName>
    </recommendedName>
</protein>
<evidence type="ECO:0000256" key="5">
    <source>
        <dbReference type="SAM" id="SignalP"/>
    </source>
</evidence>
<keyword evidence="2 4" id="KW-0479">Metal-binding</keyword>
<dbReference type="RefSeq" id="WP_007365986.1">
    <property type="nucleotide sequence ID" value="NZ_ACLR01000214.1"/>
</dbReference>
<dbReference type="InterPro" id="IPR036909">
    <property type="entry name" value="Cyt_c-like_dom_sf"/>
</dbReference>
<keyword evidence="5" id="KW-0732">Signal</keyword>
<dbReference type="EMBL" id="ACLR01000214">
    <property type="protein sequence ID" value="EEK16068.1"/>
    <property type="molecule type" value="Genomic_DNA"/>
</dbReference>
<dbReference type="PANTHER" id="PTHR30600">
    <property type="entry name" value="CYTOCHROME C PEROXIDASE-RELATED"/>
    <property type="match status" value="1"/>
</dbReference>
<dbReference type="AlphaFoldDB" id="C2MDR6"/>
<evidence type="ECO:0000256" key="3">
    <source>
        <dbReference type="ARBA" id="ARBA00023004"/>
    </source>
</evidence>
<dbReference type="InterPro" id="IPR051395">
    <property type="entry name" value="Cytochrome_c_Peroxidase/MauG"/>
</dbReference>
<proteinExistence type="predicted"/>
<dbReference type="GO" id="GO:0009055">
    <property type="term" value="F:electron transfer activity"/>
    <property type="evidence" value="ECO:0007669"/>
    <property type="project" value="InterPro"/>
</dbReference>
<feature type="signal peptide" evidence="5">
    <location>
        <begin position="1"/>
        <end position="22"/>
    </location>
</feature>
<sequence>MKHLTTQLALLALILTCLTACQQDCGTDTPQTLSEEYYSGGKLGTTFNNTSSCFEQPTEAIALAGLDANFKQGERRFETAHAAGDVPGLTFTGLGPLYHRTSCEACHPGYGHGRRVTRYNSEQMGNGCLIIVTDKEGNIATSLGLVPMTAALPPFKPMIDEKKMTIDWRSYTDEWGNKFDDGETYDLIYPEVHLPADALYSPLEVKGKPFPLDQAVVTLESTIGIYGTGLLDAISDEDIRQQYIKEAPHTPLNPAIWAGNDFAPTGVDPAGHPMRFDYACDFTKLSANVSLWEVTNIITPMFRKFYIPEAYARTASKDPDVQAQFYKYFPERKKTGNVEKDIYDFFTATDLPVEMDAQACYDLMVWIRGLAVPAARDIDAPDVQRGKQLFTEIGCATCHRPSWTTGDDVVVDVYGLTEGGKKAMPRYPKQKIWPYTDMIQHKLHMQNDIRTGWCRTTPLWGRGLSQKASGHQDRLHDCRARNVIEAIMWHGAKDSDARFTVEKFRKLNRQDREAVVKFINAV</sequence>
<dbReference type="GO" id="GO:0046872">
    <property type="term" value="F:metal ion binding"/>
    <property type="evidence" value="ECO:0007669"/>
    <property type="project" value="UniProtKB-KW"/>
</dbReference>
<organism evidence="7 8">
    <name type="scientific">Porphyromonas uenonis 60-3</name>
    <dbReference type="NCBI Taxonomy" id="596327"/>
    <lineage>
        <taxon>Bacteria</taxon>
        <taxon>Pseudomonadati</taxon>
        <taxon>Bacteroidota</taxon>
        <taxon>Bacteroidia</taxon>
        <taxon>Bacteroidales</taxon>
        <taxon>Porphyromonadaceae</taxon>
        <taxon>Porphyromonas</taxon>
    </lineage>
</organism>
<evidence type="ECO:0000256" key="4">
    <source>
        <dbReference type="PROSITE-ProRule" id="PRU00433"/>
    </source>
</evidence>
<dbReference type="Proteomes" id="UP000003303">
    <property type="component" value="Unassembled WGS sequence"/>
</dbReference>
<dbReference type="InterPro" id="IPR009056">
    <property type="entry name" value="Cyt_c-like_dom"/>
</dbReference>
<dbReference type="PROSITE" id="PS51007">
    <property type="entry name" value="CYTC"/>
    <property type="match status" value="1"/>
</dbReference>
<feature type="chain" id="PRO_5002916368" description="Cytochrome c domain-containing protein" evidence="5">
    <location>
        <begin position="23"/>
        <end position="522"/>
    </location>
</feature>
<dbReference type="OrthoDB" id="9805202at2"/>
<dbReference type="SUPFAM" id="SSF46626">
    <property type="entry name" value="Cytochrome c"/>
    <property type="match status" value="1"/>
</dbReference>
<evidence type="ECO:0000313" key="8">
    <source>
        <dbReference type="Proteomes" id="UP000003303"/>
    </source>
</evidence>
<evidence type="ECO:0000256" key="1">
    <source>
        <dbReference type="ARBA" id="ARBA00022617"/>
    </source>
</evidence>
<name>C2MDR6_9PORP</name>
<accession>C2MDR6</accession>
<dbReference type="Gene3D" id="1.10.760.10">
    <property type="entry name" value="Cytochrome c-like domain"/>
    <property type="match status" value="1"/>
</dbReference>